<name>A0A840CSU7_9BACT</name>
<accession>A0A840CSU7</accession>
<organism evidence="1 2">
    <name type="scientific">Dysgonomonas hofstadii</name>
    <dbReference type="NCBI Taxonomy" id="637886"/>
    <lineage>
        <taxon>Bacteria</taxon>
        <taxon>Pseudomonadati</taxon>
        <taxon>Bacteroidota</taxon>
        <taxon>Bacteroidia</taxon>
        <taxon>Bacteroidales</taxon>
        <taxon>Dysgonomonadaceae</taxon>
        <taxon>Dysgonomonas</taxon>
    </lineage>
</organism>
<reference evidence="1 2" key="1">
    <citation type="submission" date="2020-08" db="EMBL/GenBank/DDBJ databases">
        <title>Genomic Encyclopedia of Type Strains, Phase IV (KMG-IV): sequencing the most valuable type-strain genomes for metagenomic binning, comparative biology and taxonomic classification.</title>
        <authorList>
            <person name="Goeker M."/>
        </authorList>
    </citation>
    <scope>NUCLEOTIDE SEQUENCE [LARGE SCALE GENOMIC DNA]</scope>
    <source>
        <strain evidence="1 2">DSM 104969</strain>
    </source>
</reference>
<dbReference type="EMBL" id="JACIEP010000017">
    <property type="protein sequence ID" value="MBB4037759.1"/>
    <property type="molecule type" value="Genomic_DNA"/>
</dbReference>
<dbReference type="Proteomes" id="UP000555103">
    <property type="component" value="Unassembled WGS sequence"/>
</dbReference>
<dbReference type="AlphaFoldDB" id="A0A840CSU7"/>
<comment type="caution">
    <text evidence="1">The sequence shown here is derived from an EMBL/GenBank/DDBJ whole genome shotgun (WGS) entry which is preliminary data.</text>
</comment>
<gene>
    <name evidence="1" type="ORF">GGR21_003680</name>
</gene>
<proteinExistence type="predicted"/>
<keyword evidence="2" id="KW-1185">Reference proteome</keyword>
<sequence>MFKNISAYFIRRYLVEFKNIKLSLRYINAVFK</sequence>
<evidence type="ECO:0000313" key="2">
    <source>
        <dbReference type="Proteomes" id="UP000555103"/>
    </source>
</evidence>
<protein>
    <submittedName>
        <fullName evidence="1">Uncharacterized protein</fullName>
    </submittedName>
</protein>
<evidence type="ECO:0000313" key="1">
    <source>
        <dbReference type="EMBL" id="MBB4037759.1"/>
    </source>
</evidence>